<evidence type="ECO:0008006" key="4">
    <source>
        <dbReference type="Google" id="ProtNLM"/>
    </source>
</evidence>
<gene>
    <name evidence="2" type="ORF">HBR001_LOCUS6004</name>
</gene>
<organism evidence="2 3">
    <name type="scientific">Hyaloperonospora brassicae</name>
    <name type="common">Brassica downy mildew</name>
    <name type="synonym">Peronospora brassicae</name>
    <dbReference type="NCBI Taxonomy" id="162125"/>
    <lineage>
        <taxon>Eukaryota</taxon>
        <taxon>Sar</taxon>
        <taxon>Stramenopiles</taxon>
        <taxon>Oomycota</taxon>
        <taxon>Peronosporomycetes</taxon>
        <taxon>Peronosporales</taxon>
        <taxon>Peronosporaceae</taxon>
        <taxon>Hyaloperonospora</taxon>
    </lineage>
</organism>
<dbReference type="AlphaFoldDB" id="A0AAV0UES2"/>
<name>A0AAV0UES2_HYABA</name>
<feature type="chain" id="PRO_5043538735" description="RxLR effector candidate protein" evidence="1">
    <location>
        <begin position="21"/>
        <end position="437"/>
    </location>
</feature>
<dbReference type="EMBL" id="CANTFL010001211">
    <property type="protein sequence ID" value="CAI5733945.1"/>
    <property type="molecule type" value="Genomic_DNA"/>
</dbReference>
<feature type="signal peptide" evidence="1">
    <location>
        <begin position="1"/>
        <end position="20"/>
    </location>
</feature>
<proteinExistence type="predicted"/>
<evidence type="ECO:0000256" key="1">
    <source>
        <dbReference type="SAM" id="SignalP"/>
    </source>
</evidence>
<comment type="caution">
    <text evidence="2">The sequence shown here is derived from an EMBL/GenBank/DDBJ whole genome shotgun (WGS) entry which is preliminary data.</text>
</comment>
<keyword evidence="1" id="KW-0732">Signal</keyword>
<dbReference type="Proteomes" id="UP001162031">
    <property type="component" value="Unassembled WGS sequence"/>
</dbReference>
<evidence type="ECO:0000313" key="2">
    <source>
        <dbReference type="EMBL" id="CAI5733945.1"/>
    </source>
</evidence>
<evidence type="ECO:0000313" key="3">
    <source>
        <dbReference type="Proteomes" id="UP001162031"/>
    </source>
</evidence>
<reference evidence="2" key="1">
    <citation type="submission" date="2022-12" db="EMBL/GenBank/DDBJ databases">
        <authorList>
            <person name="Webb A."/>
        </authorList>
    </citation>
    <scope>NUCLEOTIDE SEQUENCE</scope>
    <source>
        <strain evidence="2">Hp1</strain>
    </source>
</reference>
<accession>A0AAV0UES2</accession>
<sequence length="437" mass="49784">MHLFCRLFTASAIVLWRSAGSTTVGSDRTNEAARAIATVPLLRHEANASFASTEHLQPPNLAVDATGHDHPSDDKWEVRSILSRLADGVDALRVRMSIFRPRDVVGILERLDYRPLGDATTNVKKLMEWYQRIEKLRAKGYAFEDDMVAEYLLKKKPDGNVLKAFLRQVRAQRAERESPVSGLEKALAAKDPKLLGHLARVWLKSGVRPDEVYQVMPIAAMRRLEDGVRTDEDWLAVRRGVESWLDYVHEFNRKYPVSVYDQEAVVDHLVGHRGMGEAMELLESFKPLNRGAFHPNDCNYPRQIVSDALTSYSETEVRAFRRDLRADRNVEDVAQGIEKVLSLRDANLKNERQRWFSEGDVKLEFSRCVQQMQVTTVNRFPGGDSGKLEDPCDCNGDMSRSFEETWTAHCVYTHLRPQDGQAKRAAHVLEALPMLHY</sequence>
<keyword evidence="3" id="KW-1185">Reference proteome</keyword>
<protein>
    <recommendedName>
        <fullName evidence="4">RxLR effector candidate protein</fullName>
    </recommendedName>
</protein>